<sequence>MTETGTVAEIEPYRGFQYRRRSFHLDAQEEARLLALCGIDPAIYSGGADPAQFITHAINEGVSNGVSANGGVNMVQKLDIRRLPRLDEEVMLEGGILDVTHAPRGRVTTSEVRYHGQDGALALISARRSLKTDPTKQADPALRGAGERPPPVFDSLDGLVRLGEVQLTPEIVQGYSLHTRNPIHTEMEAANRAGYRAPIIGGAHGVRYLTAAIWREFAPTGADLDIYFRRPLFWDDGFRILARRSGGGWDALCIEKDGKVAVEMRINALKT</sequence>
<keyword evidence="2" id="KW-1185">Reference proteome</keyword>
<dbReference type="SUPFAM" id="SSF54637">
    <property type="entry name" value="Thioesterase/thiol ester dehydrase-isomerase"/>
    <property type="match status" value="1"/>
</dbReference>
<dbReference type="InterPro" id="IPR029069">
    <property type="entry name" value="HotDog_dom_sf"/>
</dbReference>
<accession>A0A844WA93</accession>
<evidence type="ECO:0008006" key="3">
    <source>
        <dbReference type="Google" id="ProtNLM"/>
    </source>
</evidence>
<dbReference type="RefSeq" id="WP_160380725.1">
    <property type="nucleotide sequence ID" value="NZ_WNXQ01000001.1"/>
</dbReference>
<dbReference type="AlphaFoldDB" id="A0A844WA93"/>
<name>A0A844WA93_9RHOB</name>
<dbReference type="Gene3D" id="3.10.129.10">
    <property type="entry name" value="Hotdog Thioesterase"/>
    <property type="match status" value="1"/>
</dbReference>
<dbReference type="Proteomes" id="UP000443843">
    <property type="component" value="Unassembled WGS sequence"/>
</dbReference>
<reference evidence="1 2" key="1">
    <citation type="submission" date="2019-11" db="EMBL/GenBank/DDBJ databases">
        <title>Pseudooceanicola pacifica sp. nov., isolated from deep-sea sediment of the Pacific Ocean.</title>
        <authorList>
            <person name="Lyu L."/>
        </authorList>
    </citation>
    <scope>NUCLEOTIDE SEQUENCE [LARGE SCALE GENOMIC DNA]</scope>
    <source>
        <strain evidence="1 2">216_PA32_1</strain>
    </source>
</reference>
<proteinExistence type="predicted"/>
<protein>
    <recommendedName>
        <fullName evidence="3">MaoC like domain-containing protein</fullName>
    </recommendedName>
</protein>
<evidence type="ECO:0000313" key="2">
    <source>
        <dbReference type="Proteomes" id="UP000443843"/>
    </source>
</evidence>
<organism evidence="1 2">
    <name type="scientific">Pseudooceanicola pacificus</name>
    <dbReference type="NCBI Taxonomy" id="2676438"/>
    <lineage>
        <taxon>Bacteria</taxon>
        <taxon>Pseudomonadati</taxon>
        <taxon>Pseudomonadota</taxon>
        <taxon>Alphaproteobacteria</taxon>
        <taxon>Rhodobacterales</taxon>
        <taxon>Paracoccaceae</taxon>
        <taxon>Pseudooceanicola</taxon>
    </lineage>
</organism>
<evidence type="ECO:0000313" key="1">
    <source>
        <dbReference type="EMBL" id="MWB76582.1"/>
    </source>
</evidence>
<comment type="caution">
    <text evidence="1">The sequence shown here is derived from an EMBL/GenBank/DDBJ whole genome shotgun (WGS) entry which is preliminary data.</text>
</comment>
<dbReference type="EMBL" id="WNXQ01000001">
    <property type="protein sequence ID" value="MWB76582.1"/>
    <property type="molecule type" value="Genomic_DNA"/>
</dbReference>
<gene>
    <name evidence="1" type="ORF">GLS40_00935</name>
</gene>